<reference evidence="2 3" key="1">
    <citation type="submission" date="2014-11" db="EMBL/GenBank/DDBJ databases">
        <title>Genetic blueprint of the zoonotic pathogen Toxocara canis.</title>
        <authorList>
            <person name="Zhu X.-Q."/>
            <person name="Korhonen P.K."/>
            <person name="Cai H."/>
            <person name="Young N.D."/>
            <person name="Nejsum P."/>
            <person name="von Samson-Himmelstjerna G."/>
            <person name="Boag P.R."/>
            <person name="Tan P."/>
            <person name="Li Q."/>
            <person name="Min J."/>
            <person name="Yang Y."/>
            <person name="Wang X."/>
            <person name="Fang X."/>
            <person name="Hall R.S."/>
            <person name="Hofmann A."/>
            <person name="Sternberg P.W."/>
            <person name="Jex A.R."/>
            <person name="Gasser R.B."/>
        </authorList>
    </citation>
    <scope>NUCLEOTIDE SEQUENCE [LARGE SCALE GENOMIC DNA]</scope>
    <source>
        <strain evidence="2">PN_DK_2014</strain>
    </source>
</reference>
<dbReference type="EMBL" id="JPKZ01001211">
    <property type="protein sequence ID" value="KHN83203.1"/>
    <property type="molecule type" value="Genomic_DNA"/>
</dbReference>
<keyword evidence="3" id="KW-1185">Reference proteome</keyword>
<accession>A0A0B2VNS7</accession>
<evidence type="ECO:0000256" key="1">
    <source>
        <dbReference type="SAM" id="MobiDB-lite"/>
    </source>
</evidence>
<name>A0A0B2VNS7_TOXCA</name>
<comment type="caution">
    <text evidence="2">The sequence shown here is derived from an EMBL/GenBank/DDBJ whole genome shotgun (WGS) entry which is preliminary data.</text>
</comment>
<dbReference type="Proteomes" id="UP000031036">
    <property type="component" value="Unassembled WGS sequence"/>
</dbReference>
<dbReference type="AlphaFoldDB" id="A0A0B2VNS7"/>
<protein>
    <submittedName>
        <fullName evidence="2">Uncharacterized protein</fullName>
    </submittedName>
</protein>
<proteinExistence type="predicted"/>
<evidence type="ECO:0000313" key="3">
    <source>
        <dbReference type="Proteomes" id="UP000031036"/>
    </source>
</evidence>
<evidence type="ECO:0000313" key="2">
    <source>
        <dbReference type="EMBL" id="KHN83203.1"/>
    </source>
</evidence>
<feature type="region of interest" description="Disordered" evidence="1">
    <location>
        <begin position="42"/>
        <end position="64"/>
    </location>
</feature>
<organism evidence="2 3">
    <name type="scientific">Toxocara canis</name>
    <name type="common">Canine roundworm</name>
    <dbReference type="NCBI Taxonomy" id="6265"/>
    <lineage>
        <taxon>Eukaryota</taxon>
        <taxon>Metazoa</taxon>
        <taxon>Ecdysozoa</taxon>
        <taxon>Nematoda</taxon>
        <taxon>Chromadorea</taxon>
        <taxon>Rhabditida</taxon>
        <taxon>Spirurina</taxon>
        <taxon>Ascaridomorpha</taxon>
        <taxon>Ascaridoidea</taxon>
        <taxon>Toxocaridae</taxon>
        <taxon>Toxocara</taxon>
    </lineage>
</organism>
<sequence length="64" mass="6988">MALVLLQGPTLLIAEQIFLFDMYAKQWDTEVLKRRSADLDTAPDAALGPPGLPRPASSLQHISV</sequence>
<gene>
    <name evidence="2" type="ORF">Tcan_04320</name>
</gene>